<sequence>MGENGGYGPLTGKACAEKCKMESMIESVGCVAQSISYPIYRDVCEDPNANPSQQIVEKCSRQCSEACREVSYILRSEVKYDQSAKCNEDLNCIAWRCSVTLVATWACGWASQLVSLVRSLGDTSLFASVPHEKQKKMG</sequence>
<comment type="caution">
    <text evidence="1">The sequence shown here is derived from an EMBL/GenBank/DDBJ whole genome shotgun (WGS) entry which is preliminary data.</text>
</comment>
<organism evidence="1 2">
    <name type="scientific">Caerostris extrusa</name>
    <name type="common">Bark spider</name>
    <name type="synonym">Caerostris bankana</name>
    <dbReference type="NCBI Taxonomy" id="172846"/>
    <lineage>
        <taxon>Eukaryota</taxon>
        <taxon>Metazoa</taxon>
        <taxon>Ecdysozoa</taxon>
        <taxon>Arthropoda</taxon>
        <taxon>Chelicerata</taxon>
        <taxon>Arachnida</taxon>
        <taxon>Araneae</taxon>
        <taxon>Araneomorphae</taxon>
        <taxon>Entelegynae</taxon>
        <taxon>Araneoidea</taxon>
        <taxon>Araneidae</taxon>
        <taxon>Caerostris</taxon>
    </lineage>
</organism>
<evidence type="ECO:0000313" key="2">
    <source>
        <dbReference type="Proteomes" id="UP001054945"/>
    </source>
</evidence>
<dbReference type="EMBL" id="BPLR01020946">
    <property type="protein sequence ID" value="GIX84243.1"/>
    <property type="molecule type" value="Genomic_DNA"/>
</dbReference>
<protein>
    <recommendedName>
        <fullName evidence="3">Four-helix bundle copper-binding protein</fullName>
    </recommendedName>
</protein>
<dbReference type="AlphaFoldDB" id="A0AAV4NK91"/>
<reference evidence="1 2" key="1">
    <citation type="submission" date="2021-06" db="EMBL/GenBank/DDBJ databases">
        <title>Caerostris extrusa draft genome.</title>
        <authorList>
            <person name="Kono N."/>
            <person name="Arakawa K."/>
        </authorList>
    </citation>
    <scope>NUCLEOTIDE SEQUENCE [LARGE SCALE GENOMIC DNA]</scope>
</reference>
<accession>A0AAV4NK91</accession>
<name>A0AAV4NK91_CAEEX</name>
<evidence type="ECO:0000313" key="1">
    <source>
        <dbReference type="EMBL" id="GIX84243.1"/>
    </source>
</evidence>
<gene>
    <name evidence="1" type="primary">AVEN_228817_1</name>
    <name evidence="1" type="ORF">CEXT_149381</name>
</gene>
<evidence type="ECO:0008006" key="3">
    <source>
        <dbReference type="Google" id="ProtNLM"/>
    </source>
</evidence>
<proteinExistence type="predicted"/>
<keyword evidence="2" id="KW-1185">Reference proteome</keyword>
<dbReference type="Proteomes" id="UP001054945">
    <property type="component" value="Unassembled WGS sequence"/>
</dbReference>